<dbReference type="PANTHER" id="PTHR46688">
    <property type="entry name" value="ADP-RIBOSYLATION FACTOR-LIKE PROTEIN 16"/>
    <property type="match status" value="1"/>
</dbReference>
<evidence type="ECO:0000256" key="4">
    <source>
        <dbReference type="PIRSR" id="PIRSR606689-2"/>
    </source>
</evidence>
<feature type="binding site" evidence="3">
    <location>
        <position position="104"/>
    </location>
    <ligand>
        <name>GTP</name>
        <dbReference type="ChEBI" id="CHEBI:37565"/>
    </ligand>
</feature>
<proteinExistence type="predicted"/>
<feature type="binding site" evidence="3">
    <location>
        <begin position="158"/>
        <end position="161"/>
    </location>
    <ligand>
        <name>GTP</name>
        <dbReference type="ChEBI" id="CHEBI:37565"/>
    </ligand>
</feature>
<evidence type="ECO:0000313" key="7">
    <source>
        <dbReference type="EMBL" id="DAZ94601.1"/>
    </source>
</evidence>
<feature type="region of interest" description="Disordered" evidence="5">
    <location>
        <begin position="217"/>
        <end position="262"/>
    </location>
</feature>
<dbReference type="Proteomes" id="UP001146120">
    <property type="component" value="Unassembled WGS sequence"/>
</dbReference>
<dbReference type="EMBL" id="DAKRPA010000242">
    <property type="protein sequence ID" value="DAZ94601.1"/>
    <property type="molecule type" value="Genomic_DNA"/>
</dbReference>
<evidence type="ECO:0000313" key="8">
    <source>
        <dbReference type="Proteomes" id="UP001146120"/>
    </source>
</evidence>
<name>A0AAV2YL98_9STRA</name>
<dbReference type="Gene3D" id="3.40.50.300">
    <property type="entry name" value="P-loop containing nucleotide triphosphate hydrolases"/>
    <property type="match status" value="1"/>
</dbReference>
<dbReference type="SMART" id="SM00177">
    <property type="entry name" value="ARF"/>
    <property type="match status" value="1"/>
</dbReference>
<evidence type="ECO:0000256" key="3">
    <source>
        <dbReference type="PIRSR" id="PIRSR606689-1"/>
    </source>
</evidence>
<dbReference type="EMBL" id="DAKRPA010000242">
    <property type="protein sequence ID" value="DAZ94593.1"/>
    <property type="molecule type" value="Genomic_DNA"/>
</dbReference>
<keyword evidence="2 3" id="KW-0342">GTP-binding</keyword>
<reference evidence="6" key="2">
    <citation type="journal article" date="2023" name="Microbiol Resour">
        <title>Decontamination and Annotation of the Draft Genome Sequence of the Oomycete Lagenidium giganteum ARSEF 373.</title>
        <authorList>
            <person name="Morgan W.R."/>
            <person name="Tartar A."/>
        </authorList>
    </citation>
    <scope>NUCLEOTIDE SEQUENCE</scope>
    <source>
        <strain evidence="6">ARSEF 373</strain>
    </source>
</reference>
<sequence length="262" mass="28493">MKNGLLLGLDGVGKTLLLRQLAAQLTRSQRGVIERIRAIAHHVSTTASTAAGAAVAVARSRGSAAVGPSPTAFLIHRETQPTIGVEHTTLTIDTRNCSICEVGGQLLPMWKAYYAACDFWIYVIDIANPAQVCGAAIELFAILQHETMRSKPKLVLLNKTDAYFTLDDQLLRSYLCLDQLYADPTAQDHNLTVVKVSALTGENMDMVIKWLAQRMSSSHPHNHGHGQHHLHHHHHASSHASVSTPPADTGPTEPRVHPVARA</sequence>
<dbReference type="GO" id="GO:0003924">
    <property type="term" value="F:GTPase activity"/>
    <property type="evidence" value="ECO:0007669"/>
    <property type="project" value="InterPro"/>
</dbReference>
<keyword evidence="8" id="KW-1185">Reference proteome</keyword>
<evidence type="ECO:0000313" key="6">
    <source>
        <dbReference type="EMBL" id="DAZ94593.1"/>
    </source>
</evidence>
<keyword evidence="4" id="KW-0460">Magnesium</keyword>
<organism evidence="6 8">
    <name type="scientific">Lagenidium giganteum</name>
    <dbReference type="NCBI Taxonomy" id="4803"/>
    <lineage>
        <taxon>Eukaryota</taxon>
        <taxon>Sar</taxon>
        <taxon>Stramenopiles</taxon>
        <taxon>Oomycota</taxon>
        <taxon>Peronosporomycetes</taxon>
        <taxon>Pythiales</taxon>
        <taxon>Pythiaceae</taxon>
    </lineage>
</organism>
<dbReference type="SUPFAM" id="SSF52540">
    <property type="entry name" value="P-loop containing nucleoside triphosphate hydrolases"/>
    <property type="match status" value="1"/>
</dbReference>
<evidence type="ECO:0000256" key="2">
    <source>
        <dbReference type="ARBA" id="ARBA00023134"/>
    </source>
</evidence>
<protein>
    <recommendedName>
        <fullName evidence="9">ADP-ribosylation factor-like protein 16</fullName>
    </recommendedName>
</protein>
<dbReference type="PROSITE" id="PS51417">
    <property type="entry name" value="ARF"/>
    <property type="match status" value="1"/>
</dbReference>
<accession>A0AAV2YL98</accession>
<evidence type="ECO:0000256" key="5">
    <source>
        <dbReference type="SAM" id="MobiDB-lite"/>
    </source>
</evidence>
<gene>
    <name evidence="6" type="ORF">N0F65_005356</name>
    <name evidence="7" type="ORF">N0F65_005364</name>
</gene>
<keyword evidence="4" id="KW-0479">Metal-binding</keyword>
<dbReference type="InterPro" id="IPR027417">
    <property type="entry name" value="P-loop_NTPase"/>
</dbReference>
<reference evidence="6" key="1">
    <citation type="submission" date="2022-11" db="EMBL/GenBank/DDBJ databases">
        <authorList>
            <person name="Morgan W.R."/>
            <person name="Tartar A."/>
        </authorList>
    </citation>
    <scope>NUCLEOTIDE SEQUENCE</scope>
    <source>
        <strain evidence="6">ARSEF 373</strain>
    </source>
</reference>
<feature type="compositionally biased region" description="Basic residues" evidence="5">
    <location>
        <begin position="220"/>
        <end position="237"/>
    </location>
</feature>
<dbReference type="AlphaFoldDB" id="A0AAV2YL98"/>
<feature type="binding site" evidence="4">
    <location>
        <position position="82"/>
    </location>
    <ligand>
        <name>Mg(2+)</name>
        <dbReference type="ChEBI" id="CHEBI:18420"/>
    </ligand>
</feature>
<keyword evidence="1 3" id="KW-0547">Nucleotide-binding</keyword>
<dbReference type="InterPro" id="IPR006689">
    <property type="entry name" value="Small_GTPase_ARF/SAR"/>
</dbReference>
<comment type="caution">
    <text evidence="6">The sequence shown here is derived from an EMBL/GenBank/DDBJ whole genome shotgun (WGS) entry which is preliminary data.</text>
</comment>
<evidence type="ECO:0008006" key="9">
    <source>
        <dbReference type="Google" id="ProtNLM"/>
    </source>
</evidence>
<dbReference type="GO" id="GO:0005525">
    <property type="term" value="F:GTP binding"/>
    <property type="evidence" value="ECO:0007669"/>
    <property type="project" value="UniProtKB-KW"/>
</dbReference>
<evidence type="ECO:0000256" key="1">
    <source>
        <dbReference type="ARBA" id="ARBA00022741"/>
    </source>
</evidence>
<dbReference type="GO" id="GO:0046872">
    <property type="term" value="F:metal ion binding"/>
    <property type="evidence" value="ECO:0007669"/>
    <property type="project" value="UniProtKB-KW"/>
</dbReference>
<dbReference type="PANTHER" id="PTHR46688:SF1">
    <property type="entry name" value="ADP-RIBOSYLATION FACTOR-LIKE PROTEIN 16"/>
    <property type="match status" value="1"/>
</dbReference>
<dbReference type="Pfam" id="PF00025">
    <property type="entry name" value="Arf"/>
    <property type="match status" value="1"/>
</dbReference>